<comment type="caution">
    <text evidence="2">The sequence shown here is derived from an EMBL/GenBank/DDBJ whole genome shotgun (WGS) entry which is preliminary data.</text>
</comment>
<evidence type="ECO:0000313" key="2">
    <source>
        <dbReference type="EMBL" id="KAA9004986.1"/>
    </source>
</evidence>
<organism evidence="2 3">
    <name type="scientific">Histidinibacterium aquaticum</name>
    <dbReference type="NCBI Taxonomy" id="2613962"/>
    <lineage>
        <taxon>Bacteria</taxon>
        <taxon>Pseudomonadati</taxon>
        <taxon>Pseudomonadota</taxon>
        <taxon>Alphaproteobacteria</taxon>
        <taxon>Rhodobacterales</taxon>
        <taxon>Paracoccaceae</taxon>
        <taxon>Histidinibacterium</taxon>
    </lineage>
</organism>
<dbReference type="Pfam" id="PF10604">
    <property type="entry name" value="Polyketide_cyc2"/>
    <property type="match status" value="1"/>
</dbReference>
<dbReference type="InterPro" id="IPR019587">
    <property type="entry name" value="Polyketide_cyclase/dehydratase"/>
</dbReference>
<reference evidence="2 3" key="1">
    <citation type="submission" date="2019-09" db="EMBL/GenBank/DDBJ databases">
        <authorList>
            <person name="Park J.-S."/>
            <person name="Choi H.-J."/>
        </authorList>
    </citation>
    <scope>NUCLEOTIDE SEQUENCE [LARGE SCALE GENOMIC DNA]</scope>
    <source>
        <strain evidence="2 3">176SS1-4</strain>
    </source>
</reference>
<accession>A0A5J5GA39</accession>
<sequence>MEGRRGRDSPPSRAFVDSEQMPTRGPVAVDDILRGFIMNTFDIDRKAPASASATVLIRAPIDEVWNRLTDISGWPFWNKAISRVRIDGPAKYGAEFTWSTGGLRIQSTIQRFDPPYVLGWSGRAPLIKARHVYWLADLGAMTSVKTEESFSGPLATVSPRWTKSIIQRSLHQGLAALKAACETARGGRFEASQLSA</sequence>
<name>A0A5J5GA39_9RHOB</name>
<dbReference type="Gene3D" id="3.30.530.20">
    <property type="match status" value="1"/>
</dbReference>
<dbReference type="Proteomes" id="UP000326554">
    <property type="component" value="Unassembled WGS sequence"/>
</dbReference>
<dbReference type="InterPro" id="IPR023393">
    <property type="entry name" value="START-like_dom_sf"/>
</dbReference>
<dbReference type="AlphaFoldDB" id="A0A5J5GA39"/>
<gene>
    <name evidence="2" type="ORF">F3S47_18950</name>
</gene>
<dbReference type="SUPFAM" id="SSF55961">
    <property type="entry name" value="Bet v1-like"/>
    <property type="match status" value="1"/>
</dbReference>
<feature type="region of interest" description="Disordered" evidence="1">
    <location>
        <begin position="1"/>
        <end position="21"/>
    </location>
</feature>
<feature type="compositionally biased region" description="Basic and acidic residues" evidence="1">
    <location>
        <begin position="1"/>
        <end position="10"/>
    </location>
</feature>
<dbReference type="EMBL" id="VYQE01000009">
    <property type="protein sequence ID" value="KAA9004986.1"/>
    <property type="molecule type" value="Genomic_DNA"/>
</dbReference>
<evidence type="ECO:0008006" key="4">
    <source>
        <dbReference type="Google" id="ProtNLM"/>
    </source>
</evidence>
<evidence type="ECO:0000256" key="1">
    <source>
        <dbReference type="SAM" id="MobiDB-lite"/>
    </source>
</evidence>
<proteinExistence type="predicted"/>
<keyword evidence="3" id="KW-1185">Reference proteome</keyword>
<evidence type="ECO:0000313" key="3">
    <source>
        <dbReference type="Proteomes" id="UP000326554"/>
    </source>
</evidence>
<protein>
    <recommendedName>
        <fullName evidence="4">SRPBCC family protein</fullName>
    </recommendedName>
</protein>